<dbReference type="RefSeq" id="WP_286288210.1">
    <property type="nucleotide sequence ID" value="NZ_JASXSZ010000002.1"/>
</dbReference>
<proteinExistence type="predicted"/>
<sequence length="146" mass="16162">MAHRSGLMDAGDRVDIAMLIARIAQLADDGEVDDYLDCFTGDAAWELTDASGIGLEVQTRRGRAELEAGVRERRAQGMQGPGTHTKHDVSTVAVTVDGDRARASAYYRYYLDTHATPRLATMGRYDDEFVRAAEGWRLARRVISRS</sequence>
<dbReference type="InterPro" id="IPR037401">
    <property type="entry name" value="SnoaL-like"/>
</dbReference>
<dbReference type="Gene3D" id="3.10.450.50">
    <property type="match status" value="1"/>
</dbReference>
<dbReference type="EMBL" id="JASXSZ010000002">
    <property type="protein sequence ID" value="MDL9979343.1"/>
    <property type="molecule type" value="Genomic_DNA"/>
</dbReference>
<dbReference type="SUPFAM" id="SSF54427">
    <property type="entry name" value="NTF2-like"/>
    <property type="match status" value="1"/>
</dbReference>
<feature type="domain" description="SnoaL-like" evidence="1">
    <location>
        <begin position="11"/>
        <end position="141"/>
    </location>
</feature>
<accession>A0ABT7MY22</accession>
<protein>
    <submittedName>
        <fullName evidence="2">Nuclear transport factor 2 family protein</fullName>
    </submittedName>
</protein>
<dbReference type="Proteomes" id="UP001235064">
    <property type="component" value="Unassembled WGS sequence"/>
</dbReference>
<dbReference type="Pfam" id="PF13577">
    <property type="entry name" value="SnoaL_4"/>
    <property type="match status" value="1"/>
</dbReference>
<evidence type="ECO:0000259" key="1">
    <source>
        <dbReference type="Pfam" id="PF13577"/>
    </source>
</evidence>
<reference evidence="2 3" key="1">
    <citation type="submission" date="2023-06" db="EMBL/GenBank/DDBJ databases">
        <title>Microbacterium sp. nov., isolated from a waste landfill.</title>
        <authorList>
            <person name="Wen W."/>
        </authorList>
    </citation>
    <scope>NUCLEOTIDE SEQUENCE [LARGE SCALE GENOMIC DNA]</scope>
    <source>
        <strain evidence="2 3">ASV49</strain>
    </source>
</reference>
<evidence type="ECO:0000313" key="3">
    <source>
        <dbReference type="Proteomes" id="UP001235064"/>
    </source>
</evidence>
<dbReference type="InterPro" id="IPR032710">
    <property type="entry name" value="NTF2-like_dom_sf"/>
</dbReference>
<gene>
    <name evidence="2" type="ORF">QSV35_08345</name>
</gene>
<organism evidence="2 3">
    <name type="scientific">Microbacterium candidum</name>
    <dbReference type="NCBI Taxonomy" id="3041922"/>
    <lineage>
        <taxon>Bacteria</taxon>
        <taxon>Bacillati</taxon>
        <taxon>Actinomycetota</taxon>
        <taxon>Actinomycetes</taxon>
        <taxon>Micrococcales</taxon>
        <taxon>Microbacteriaceae</taxon>
        <taxon>Microbacterium</taxon>
    </lineage>
</organism>
<evidence type="ECO:0000313" key="2">
    <source>
        <dbReference type="EMBL" id="MDL9979343.1"/>
    </source>
</evidence>
<comment type="caution">
    <text evidence="2">The sequence shown here is derived from an EMBL/GenBank/DDBJ whole genome shotgun (WGS) entry which is preliminary data.</text>
</comment>
<name>A0ABT7MY22_9MICO</name>
<keyword evidence="3" id="KW-1185">Reference proteome</keyword>